<keyword evidence="4" id="KW-1185">Reference proteome</keyword>
<dbReference type="InterPro" id="IPR000772">
    <property type="entry name" value="Ricin_B_lectin"/>
</dbReference>
<dbReference type="InterPro" id="IPR035992">
    <property type="entry name" value="Ricin_B-like_lectins"/>
</dbReference>
<proteinExistence type="predicted"/>
<dbReference type="AlphaFoldDB" id="A0AAV1RX64"/>
<gene>
    <name evidence="3" type="ORF">DCAF_LOCUS15468</name>
</gene>
<dbReference type="Pfam" id="PF00652">
    <property type="entry name" value="Ricin_B_lectin"/>
    <property type="match status" value="1"/>
</dbReference>
<evidence type="ECO:0000256" key="1">
    <source>
        <dbReference type="SAM" id="SignalP"/>
    </source>
</evidence>
<dbReference type="Gene3D" id="2.80.10.50">
    <property type="match status" value="1"/>
</dbReference>
<reference evidence="3 4" key="1">
    <citation type="submission" date="2024-01" db="EMBL/GenBank/DDBJ databases">
        <authorList>
            <person name="Waweru B."/>
        </authorList>
    </citation>
    <scope>NUCLEOTIDE SEQUENCE [LARGE SCALE GENOMIC DNA]</scope>
</reference>
<evidence type="ECO:0000313" key="3">
    <source>
        <dbReference type="EMBL" id="CAK7340386.1"/>
    </source>
</evidence>
<comment type="caution">
    <text evidence="3">The sequence shown here is derived from an EMBL/GenBank/DDBJ whole genome shotgun (WGS) entry which is preliminary data.</text>
</comment>
<evidence type="ECO:0000259" key="2">
    <source>
        <dbReference type="SMART" id="SM00458"/>
    </source>
</evidence>
<organism evidence="3 4">
    <name type="scientific">Dovyalis caffra</name>
    <dbReference type="NCBI Taxonomy" id="77055"/>
    <lineage>
        <taxon>Eukaryota</taxon>
        <taxon>Viridiplantae</taxon>
        <taxon>Streptophyta</taxon>
        <taxon>Embryophyta</taxon>
        <taxon>Tracheophyta</taxon>
        <taxon>Spermatophyta</taxon>
        <taxon>Magnoliopsida</taxon>
        <taxon>eudicotyledons</taxon>
        <taxon>Gunneridae</taxon>
        <taxon>Pentapetalae</taxon>
        <taxon>rosids</taxon>
        <taxon>fabids</taxon>
        <taxon>Malpighiales</taxon>
        <taxon>Salicaceae</taxon>
        <taxon>Flacourtieae</taxon>
        <taxon>Dovyalis</taxon>
    </lineage>
</organism>
<dbReference type="SUPFAM" id="SSF50370">
    <property type="entry name" value="Ricin B-like lectins"/>
    <property type="match status" value="1"/>
</dbReference>
<evidence type="ECO:0000313" key="4">
    <source>
        <dbReference type="Proteomes" id="UP001314170"/>
    </source>
</evidence>
<sequence>MKGNMKSFILMATLAWSMAIHDNHVMANDAQTKPTIQMYGSGEGGPANNVGTPLPFFIVGVNDLCLESNRHILQLMKCSKDKREQKWNLYADGSIRTQQNDNNCLTANDLTLRSPILITPCSPDSSAYQTWEIKEANGTIINVSSGFAIDVAEVNFPQRLVLWVHSGGPKQQW</sequence>
<dbReference type="PROSITE" id="PS50231">
    <property type="entry name" value="RICIN_B_LECTIN"/>
    <property type="match status" value="1"/>
</dbReference>
<dbReference type="EMBL" id="CAWUPB010001159">
    <property type="protein sequence ID" value="CAK7340386.1"/>
    <property type="molecule type" value="Genomic_DNA"/>
</dbReference>
<dbReference type="SMART" id="SM00458">
    <property type="entry name" value="RICIN"/>
    <property type="match status" value="1"/>
</dbReference>
<feature type="chain" id="PRO_5043886504" description="Ricin B lectin domain-containing protein" evidence="1">
    <location>
        <begin position="20"/>
        <end position="173"/>
    </location>
</feature>
<feature type="signal peptide" evidence="1">
    <location>
        <begin position="1"/>
        <end position="19"/>
    </location>
</feature>
<feature type="domain" description="Ricin B lectin" evidence="2">
    <location>
        <begin position="54"/>
        <end position="173"/>
    </location>
</feature>
<protein>
    <recommendedName>
        <fullName evidence="2">Ricin B lectin domain-containing protein</fullName>
    </recommendedName>
</protein>
<feature type="non-terminal residue" evidence="3">
    <location>
        <position position="173"/>
    </location>
</feature>
<dbReference type="Proteomes" id="UP001314170">
    <property type="component" value="Unassembled WGS sequence"/>
</dbReference>
<keyword evidence="1" id="KW-0732">Signal</keyword>
<name>A0AAV1RX64_9ROSI</name>
<accession>A0AAV1RX64</accession>